<comment type="caution">
    <text evidence="1">The sequence shown here is derived from an EMBL/GenBank/DDBJ whole genome shotgun (WGS) entry which is preliminary data.</text>
</comment>
<proteinExistence type="predicted"/>
<dbReference type="RefSeq" id="WP_166284435.1">
    <property type="nucleotide sequence ID" value="NZ_JAANNP010000074.1"/>
</dbReference>
<protein>
    <submittedName>
        <fullName evidence="1">Uncharacterized protein</fullName>
    </submittedName>
</protein>
<dbReference type="Proteomes" id="UP000800981">
    <property type="component" value="Unassembled WGS sequence"/>
</dbReference>
<dbReference type="EMBL" id="JAANNP010000074">
    <property type="protein sequence ID" value="NHC15955.1"/>
    <property type="molecule type" value="Genomic_DNA"/>
</dbReference>
<keyword evidence="2" id="KW-1185">Reference proteome</keyword>
<evidence type="ECO:0000313" key="1">
    <source>
        <dbReference type="EMBL" id="NHC15955.1"/>
    </source>
</evidence>
<name>A0ABX0GZE7_9ACTN</name>
<organism evidence="1 2">
    <name type="scientific">Motilibacter deserti</name>
    <dbReference type="NCBI Taxonomy" id="2714956"/>
    <lineage>
        <taxon>Bacteria</taxon>
        <taxon>Bacillati</taxon>
        <taxon>Actinomycetota</taxon>
        <taxon>Actinomycetes</taxon>
        <taxon>Motilibacterales</taxon>
        <taxon>Motilibacteraceae</taxon>
        <taxon>Motilibacter</taxon>
    </lineage>
</organism>
<sequence length="103" mass="10863">MGDEFKNISGSVIVNRSKILGAVNVLSERGHQGVARDLEALGELAQQSGEPEAVELFEALTEEIQQASPRVSVLRSTWNALKAVLPGAAHLAGIANFINALAT</sequence>
<evidence type="ECO:0000313" key="2">
    <source>
        <dbReference type="Proteomes" id="UP000800981"/>
    </source>
</evidence>
<accession>A0ABX0GZE7</accession>
<gene>
    <name evidence="1" type="ORF">G9H71_19405</name>
</gene>
<reference evidence="1 2" key="1">
    <citation type="submission" date="2020-03" db="EMBL/GenBank/DDBJ databases">
        <title>Two novel Motilibacter sp.</title>
        <authorList>
            <person name="Liu S."/>
        </authorList>
    </citation>
    <scope>NUCLEOTIDE SEQUENCE [LARGE SCALE GENOMIC DNA]</scope>
    <source>
        <strain evidence="1 2">E257</strain>
    </source>
</reference>